<keyword evidence="9" id="KW-1185">Reference proteome</keyword>
<evidence type="ECO:0000256" key="5">
    <source>
        <dbReference type="ARBA" id="ARBA00023242"/>
    </source>
</evidence>
<dbReference type="PROSITE" id="PS01283">
    <property type="entry name" value="TBOX_1"/>
    <property type="match status" value="1"/>
</dbReference>
<dbReference type="GO" id="GO:0005634">
    <property type="term" value="C:nucleus"/>
    <property type="evidence" value="ECO:0007669"/>
    <property type="project" value="UniProtKB-SubCell"/>
</dbReference>
<dbReference type="AlphaFoldDB" id="A0A0B1THM5"/>
<dbReference type="InterPro" id="IPR036960">
    <property type="entry name" value="T-box_sf"/>
</dbReference>
<dbReference type="OrthoDB" id="7442607at2759"/>
<protein>
    <submittedName>
        <fullName evidence="8">T-box</fullName>
    </submittedName>
</protein>
<proteinExistence type="predicted"/>
<dbReference type="SMART" id="SM00425">
    <property type="entry name" value="TBOX"/>
    <property type="match status" value="1"/>
</dbReference>
<dbReference type="InterPro" id="IPR018186">
    <property type="entry name" value="TF_T-box_CS"/>
</dbReference>
<organism evidence="8 9">
    <name type="scientific">Oesophagostomum dentatum</name>
    <name type="common">Nodular worm</name>
    <dbReference type="NCBI Taxonomy" id="61180"/>
    <lineage>
        <taxon>Eukaryota</taxon>
        <taxon>Metazoa</taxon>
        <taxon>Ecdysozoa</taxon>
        <taxon>Nematoda</taxon>
        <taxon>Chromadorea</taxon>
        <taxon>Rhabditida</taxon>
        <taxon>Rhabditina</taxon>
        <taxon>Rhabditomorpha</taxon>
        <taxon>Strongyloidea</taxon>
        <taxon>Strongylidae</taxon>
        <taxon>Oesophagostomum</taxon>
    </lineage>
</organism>
<evidence type="ECO:0000259" key="7">
    <source>
        <dbReference type="PROSITE" id="PS50252"/>
    </source>
</evidence>
<dbReference type="GO" id="GO:0000978">
    <property type="term" value="F:RNA polymerase II cis-regulatory region sequence-specific DNA binding"/>
    <property type="evidence" value="ECO:0007669"/>
    <property type="project" value="InterPro"/>
</dbReference>
<evidence type="ECO:0000256" key="4">
    <source>
        <dbReference type="ARBA" id="ARBA00023163"/>
    </source>
</evidence>
<keyword evidence="3 6" id="KW-0238">DNA-binding</keyword>
<keyword evidence="5 6" id="KW-0539">Nucleus</keyword>
<sequence length="199" mass="22319">MADVQQAQLERDESRCDQADTYSLEKAVMCCWALAHVLAMAANVGGETTDTCHQNVLINYRTPPSVSEIYLFLYGGTTHVTGFRMPKNFSIDYLLSDFHASKETEEEEGVVKCDGIRFKLEGVALWRRFHALGTEMIVTKSGRRMFPVLSISISGLDPTASYSLMVDMECVDSKRYRYSFHQSKWTATGPGSSVGFAWD</sequence>
<dbReference type="PANTHER" id="PTHR11267">
    <property type="entry name" value="T-BOX PROTEIN-RELATED"/>
    <property type="match status" value="1"/>
</dbReference>
<reference evidence="8 9" key="1">
    <citation type="submission" date="2014-03" db="EMBL/GenBank/DDBJ databases">
        <title>Draft genome of the hookworm Oesophagostomum dentatum.</title>
        <authorList>
            <person name="Mitreva M."/>
        </authorList>
    </citation>
    <scope>NUCLEOTIDE SEQUENCE [LARGE SCALE GENOMIC DNA]</scope>
    <source>
        <strain evidence="8 9">OD-Hann</strain>
    </source>
</reference>
<dbReference type="SUPFAM" id="SSF49417">
    <property type="entry name" value="p53-like transcription factors"/>
    <property type="match status" value="1"/>
</dbReference>
<feature type="domain" description="T-box" evidence="7">
    <location>
        <begin position="120"/>
        <end position="189"/>
    </location>
</feature>
<evidence type="ECO:0000256" key="3">
    <source>
        <dbReference type="ARBA" id="ARBA00023125"/>
    </source>
</evidence>
<evidence type="ECO:0000256" key="1">
    <source>
        <dbReference type="ARBA" id="ARBA00004123"/>
    </source>
</evidence>
<dbReference type="EMBL" id="KN550006">
    <property type="protein sequence ID" value="KHJ95322.1"/>
    <property type="molecule type" value="Genomic_DNA"/>
</dbReference>
<evidence type="ECO:0000313" key="8">
    <source>
        <dbReference type="EMBL" id="KHJ95322.1"/>
    </source>
</evidence>
<dbReference type="GO" id="GO:0045893">
    <property type="term" value="P:positive regulation of DNA-templated transcription"/>
    <property type="evidence" value="ECO:0007669"/>
    <property type="project" value="InterPro"/>
</dbReference>
<evidence type="ECO:0000256" key="2">
    <source>
        <dbReference type="ARBA" id="ARBA00023015"/>
    </source>
</evidence>
<dbReference type="Gene3D" id="2.60.40.820">
    <property type="entry name" value="Transcription factor, T-box"/>
    <property type="match status" value="1"/>
</dbReference>
<dbReference type="PANTHER" id="PTHR11267:SF195">
    <property type="entry name" value="OPTOMOTOR-BLIND-RELATED-GENE-1, ISOFORM A"/>
    <property type="match status" value="1"/>
</dbReference>
<dbReference type="InterPro" id="IPR008967">
    <property type="entry name" value="p53-like_TF_DNA-bd_sf"/>
</dbReference>
<name>A0A0B1THM5_OESDE</name>
<keyword evidence="4" id="KW-0804">Transcription</keyword>
<dbReference type="InterPro" id="IPR001699">
    <property type="entry name" value="TF_T-box"/>
</dbReference>
<dbReference type="Proteomes" id="UP000053660">
    <property type="component" value="Unassembled WGS sequence"/>
</dbReference>
<dbReference type="InterPro" id="IPR046360">
    <property type="entry name" value="T-box_DNA-bd"/>
</dbReference>
<accession>A0A0B1THM5</accession>
<evidence type="ECO:0000313" key="9">
    <source>
        <dbReference type="Proteomes" id="UP000053660"/>
    </source>
</evidence>
<dbReference type="Pfam" id="PF00907">
    <property type="entry name" value="T-box"/>
    <property type="match status" value="1"/>
</dbReference>
<dbReference type="GO" id="GO:0000785">
    <property type="term" value="C:chromatin"/>
    <property type="evidence" value="ECO:0007669"/>
    <property type="project" value="TreeGrafter"/>
</dbReference>
<dbReference type="GO" id="GO:0001708">
    <property type="term" value="P:cell fate specification"/>
    <property type="evidence" value="ECO:0007669"/>
    <property type="project" value="TreeGrafter"/>
</dbReference>
<dbReference type="GO" id="GO:0000981">
    <property type="term" value="F:DNA-binding transcription factor activity, RNA polymerase II-specific"/>
    <property type="evidence" value="ECO:0007669"/>
    <property type="project" value="TreeGrafter"/>
</dbReference>
<comment type="caution">
    <text evidence="6">Lacks conserved residue(s) required for the propagation of feature annotation.</text>
</comment>
<dbReference type="PROSITE" id="PS50252">
    <property type="entry name" value="TBOX_3"/>
    <property type="match status" value="1"/>
</dbReference>
<keyword evidence="2" id="KW-0805">Transcription regulation</keyword>
<gene>
    <name evidence="8" type="ORF">OESDEN_04734</name>
</gene>
<evidence type="ECO:0000256" key="6">
    <source>
        <dbReference type="PROSITE-ProRule" id="PRU00201"/>
    </source>
</evidence>
<comment type="subcellular location">
    <subcellularLocation>
        <location evidence="1 6">Nucleus</location>
    </subcellularLocation>
</comment>